<reference evidence="3 4" key="1">
    <citation type="submission" date="2020-07" db="EMBL/GenBank/DDBJ databases">
        <title>Sequencing the genomes of 1000 actinobacteria strains.</title>
        <authorList>
            <person name="Klenk H.-P."/>
        </authorList>
    </citation>
    <scope>NUCLEOTIDE SEQUENCE [LARGE SCALE GENOMIC DNA]</scope>
    <source>
        <strain evidence="3 4">DSM 7487</strain>
    </source>
</reference>
<feature type="compositionally biased region" description="Polar residues" evidence="1">
    <location>
        <begin position="98"/>
        <end position="111"/>
    </location>
</feature>
<name>A0A7Y9AUK7_9ACTN</name>
<dbReference type="EMBL" id="JACCBB010000001">
    <property type="protein sequence ID" value="NYD21771.1"/>
    <property type="molecule type" value="Genomic_DNA"/>
</dbReference>
<dbReference type="Proteomes" id="UP000521922">
    <property type="component" value="Unassembled WGS sequence"/>
</dbReference>
<feature type="region of interest" description="Disordered" evidence="1">
    <location>
        <begin position="60"/>
        <end position="111"/>
    </location>
</feature>
<evidence type="ECO:0000256" key="1">
    <source>
        <dbReference type="SAM" id="MobiDB-lite"/>
    </source>
</evidence>
<evidence type="ECO:0000259" key="2">
    <source>
        <dbReference type="Pfam" id="PF26450"/>
    </source>
</evidence>
<accession>A0A7Y9AUK7</accession>
<sequence>MTSDREHLPVPDYDHLPLASLTHRIRSLDAPGLQALLEHEEAHGRREPVLTVLRARAQQLADGAVPSGGDPAGAQPEHAPAPDAQGPSVVTGPPVNPPSQGVPTNPAQPRT</sequence>
<gene>
    <name evidence="3" type="ORF">BJ968_001311</name>
</gene>
<evidence type="ECO:0000313" key="4">
    <source>
        <dbReference type="Proteomes" id="UP000521922"/>
    </source>
</evidence>
<keyword evidence="4" id="KW-1185">Reference proteome</keyword>
<dbReference type="RefSeq" id="WP_179750299.1">
    <property type="nucleotide sequence ID" value="NZ_BAAAGN010000005.1"/>
</dbReference>
<dbReference type="InterPro" id="IPR058442">
    <property type="entry name" value="DUF8129"/>
</dbReference>
<organism evidence="3 4">
    <name type="scientific">Kineococcus aurantiacus</name>
    <dbReference type="NCBI Taxonomy" id="37633"/>
    <lineage>
        <taxon>Bacteria</taxon>
        <taxon>Bacillati</taxon>
        <taxon>Actinomycetota</taxon>
        <taxon>Actinomycetes</taxon>
        <taxon>Kineosporiales</taxon>
        <taxon>Kineosporiaceae</taxon>
        <taxon>Kineococcus</taxon>
    </lineage>
</organism>
<dbReference type="Pfam" id="PF26450">
    <property type="entry name" value="DUF8129"/>
    <property type="match status" value="1"/>
</dbReference>
<proteinExistence type="predicted"/>
<dbReference type="AlphaFoldDB" id="A0A7Y9AUK7"/>
<comment type="caution">
    <text evidence="3">The sequence shown here is derived from an EMBL/GenBank/DDBJ whole genome shotgun (WGS) entry which is preliminary data.</text>
</comment>
<feature type="domain" description="DUF8129" evidence="2">
    <location>
        <begin position="7"/>
        <end position="61"/>
    </location>
</feature>
<evidence type="ECO:0000313" key="3">
    <source>
        <dbReference type="EMBL" id="NYD21771.1"/>
    </source>
</evidence>
<protein>
    <recommendedName>
        <fullName evidence="2">DUF8129 domain-containing protein</fullName>
    </recommendedName>
</protein>